<dbReference type="EMBL" id="JACICB010000021">
    <property type="protein sequence ID" value="MBB3708626.1"/>
    <property type="molecule type" value="Genomic_DNA"/>
</dbReference>
<dbReference type="EMBL" id="CP015009">
    <property type="protein sequence ID" value="AMS45549.1"/>
    <property type="molecule type" value="Genomic_DNA"/>
</dbReference>
<accession>A0AAC8YWB9</accession>
<dbReference type="Proteomes" id="UP000075755">
    <property type="component" value="Plasmid pAA04"/>
</dbReference>
<dbReference type="AlphaFoldDB" id="A0AAC8YWB9"/>
<keyword evidence="5" id="KW-1185">Reference proteome</keyword>
<gene>
    <name evidence="2" type="ORF">AA2016_6659</name>
    <name evidence="3" type="ORF">FHS67_004966</name>
</gene>
<dbReference type="RefSeq" id="WP_067970349.1">
    <property type="nucleotide sequence ID" value="NZ_CP015009.1"/>
</dbReference>
<sequence>MALYKDWCDDDGDEDGLKRYLALTEKEGGRAAVIDLLGETVRSHYERLDRIADDIDLLGYETAAAILRELLPTKPKMRAGDLGEVLASELAQEMLEFDVPVRRMRFKDGREVPMRGDDFIGVNFCSDDGGLWLLKGEAKSRRKLGKTTITEAREALKRDDGRCTPISLLFVASRLMDSDDEDQADLGRRIRNEVGKKALARNRIDHALFTLSGNGPIDALVEDYKAAEAGRNHAVVNLHIEDYDDFIADIYERAGDLGDD</sequence>
<keyword evidence="2" id="KW-0614">Plasmid</keyword>
<reference evidence="3 5" key="2">
    <citation type="submission" date="2020-08" db="EMBL/GenBank/DDBJ databases">
        <title>Genomic Encyclopedia of Type Strains, Phase IV (KMG-IV): sequencing the most valuable type-strain genomes for metagenomic binning, comparative biology and taxonomic classification.</title>
        <authorList>
            <person name="Goeker M."/>
        </authorList>
    </citation>
    <scope>NUCLEOTIDE SEQUENCE [LARGE SCALE GENOMIC DNA]</scope>
    <source>
        <strain evidence="3 5">DSM 10368</strain>
    </source>
</reference>
<reference evidence="2 4" key="1">
    <citation type="submission" date="2016-03" db="EMBL/GenBank/DDBJ databases">
        <title>Complete genome of Aminobacter aminovorans KCTC 2477.</title>
        <authorList>
            <person name="Kim K.M."/>
        </authorList>
    </citation>
    <scope>NUCLEOTIDE SEQUENCE [LARGE SCALE GENOMIC DNA]</scope>
    <source>
        <strain evidence="2 4">KCTC 2477</strain>
        <plasmid evidence="2 4">pAA04</plasmid>
    </source>
</reference>
<evidence type="ECO:0000313" key="2">
    <source>
        <dbReference type="EMBL" id="AMS45549.1"/>
    </source>
</evidence>
<dbReference type="Pfam" id="PF08878">
    <property type="entry name" value="HamA"/>
    <property type="match status" value="1"/>
</dbReference>
<feature type="domain" description="Anti-bacteriophage protein A/HamA C-terminal" evidence="1">
    <location>
        <begin position="5"/>
        <end position="254"/>
    </location>
</feature>
<proteinExistence type="predicted"/>
<evidence type="ECO:0000313" key="4">
    <source>
        <dbReference type="Proteomes" id="UP000075755"/>
    </source>
</evidence>
<organism evidence="2 4">
    <name type="scientific">Aminobacter aminovorans</name>
    <name type="common">Chelatobacter heintzii</name>
    <dbReference type="NCBI Taxonomy" id="83263"/>
    <lineage>
        <taxon>Bacteria</taxon>
        <taxon>Pseudomonadati</taxon>
        <taxon>Pseudomonadota</taxon>
        <taxon>Alphaproteobacteria</taxon>
        <taxon>Hyphomicrobiales</taxon>
        <taxon>Phyllobacteriaceae</taxon>
        <taxon>Aminobacter</taxon>
    </lineage>
</organism>
<dbReference type="KEGG" id="aak:AA2016_6659"/>
<evidence type="ECO:0000259" key="1">
    <source>
        <dbReference type="Pfam" id="PF08878"/>
    </source>
</evidence>
<protein>
    <submittedName>
        <fullName evidence="2">VrlR-like protein</fullName>
    </submittedName>
</protein>
<name>A0AAC8YWB9_AMIAI</name>
<geneLocation type="plasmid" evidence="2 4">
    <name>pAA04</name>
</geneLocation>
<evidence type="ECO:0000313" key="5">
    <source>
        <dbReference type="Proteomes" id="UP000577697"/>
    </source>
</evidence>
<evidence type="ECO:0000313" key="3">
    <source>
        <dbReference type="EMBL" id="MBB3708626.1"/>
    </source>
</evidence>
<dbReference type="InterPro" id="IPR014976">
    <property type="entry name" value="AbpA_HamA_C"/>
</dbReference>
<dbReference type="Proteomes" id="UP000577697">
    <property type="component" value="Unassembled WGS sequence"/>
</dbReference>